<evidence type="ECO:0000313" key="12">
    <source>
        <dbReference type="Proteomes" id="UP001159427"/>
    </source>
</evidence>
<evidence type="ECO:0000256" key="9">
    <source>
        <dbReference type="ARBA" id="ARBA00040505"/>
    </source>
</evidence>
<dbReference type="Pfam" id="PF01636">
    <property type="entry name" value="APH"/>
    <property type="match status" value="1"/>
</dbReference>
<reference evidence="11 12" key="1">
    <citation type="submission" date="2022-05" db="EMBL/GenBank/DDBJ databases">
        <authorList>
            <consortium name="Genoscope - CEA"/>
            <person name="William W."/>
        </authorList>
    </citation>
    <scope>NUCLEOTIDE SEQUENCE [LARGE SCALE GENOMIC DNA]</scope>
</reference>
<comment type="catalytic activity">
    <reaction evidence="6">
        <text>(5R)-5-hydroxy-L-lysine + GTP = (5R)-5-phosphooxy-L-lysine + GDP + H(+)</text>
        <dbReference type="Rhea" id="RHEA:19049"/>
        <dbReference type="ChEBI" id="CHEBI:15378"/>
        <dbReference type="ChEBI" id="CHEBI:37565"/>
        <dbReference type="ChEBI" id="CHEBI:57882"/>
        <dbReference type="ChEBI" id="CHEBI:58189"/>
        <dbReference type="ChEBI" id="CHEBI:58357"/>
        <dbReference type="EC" id="2.7.1.81"/>
    </reaction>
</comment>
<keyword evidence="3" id="KW-0963">Cytoplasm</keyword>
<evidence type="ECO:0000256" key="8">
    <source>
        <dbReference type="ARBA" id="ARBA00038873"/>
    </source>
</evidence>
<dbReference type="InterPro" id="IPR002575">
    <property type="entry name" value="Aminoglycoside_PTrfase"/>
</dbReference>
<comment type="subcellular location">
    <subcellularLocation>
        <location evidence="1">Cytoplasm</location>
    </subcellularLocation>
</comment>
<accession>A0ABN8PSK1</accession>
<evidence type="ECO:0000256" key="2">
    <source>
        <dbReference type="ARBA" id="ARBA00006219"/>
    </source>
</evidence>
<name>A0ABN8PSK1_9CNID</name>
<sequence>MDRDNVPKSPLPHVTTHQAVVMAARLFDLQVTAVEDLSSFDDKNFYMRGTLKAQEERNVLPSNKEFILKIANEVDSSDECFIATQLGVMTFLNARGFKCSTPVPSVLGTPYVMCKIPRRDYPGVIALETNGVHRAAEIYNGEAYSEDVFIVCAVRLLNYVPGKVLKQTSLSNKVLFEVGKAVGRMNRELKEFECQTLSRPDFLWDMSRAGDAVEEYLEAVSENHYIEMVQEICHNFRKEVLPKLHLLPKQLIHGDLNQ</sequence>
<dbReference type="InterPro" id="IPR011009">
    <property type="entry name" value="Kinase-like_dom_sf"/>
</dbReference>
<dbReference type="PANTHER" id="PTHR21064">
    <property type="entry name" value="AMINOGLYCOSIDE PHOSPHOTRANSFERASE DOMAIN-CONTAINING PROTEIN-RELATED"/>
    <property type="match status" value="1"/>
</dbReference>
<keyword evidence="12" id="KW-1185">Reference proteome</keyword>
<dbReference type="EMBL" id="CALNXI010000935">
    <property type="protein sequence ID" value="CAH3147671.1"/>
    <property type="molecule type" value="Genomic_DNA"/>
</dbReference>
<comment type="caution">
    <text evidence="11">The sequence shown here is derived from an EMBL/GenBank/DDBJ whole genome shotgun (WGS) entry which is preliminary data.</text>
</comment>
<dbReference type="SUPFAM" id="SSF56112">
    <property type="entry name" value="Protein kinase-like (PK-like)"/>
    <property type="match status" value="1"/>
</dbReference>
<gene>
    <name evidence="11" type="ORF">PEVE_00044327</name>
</gene>
<feature type="non-terminal residue" evidence="11">
    <location>
        <position position="258"/>
    </location>
</feature>
<proteinExistence type="inferred from homology"/>
<feature type="domain" description="Aminoglycoside phosphotransferase" evidence="10">
    <location>
        <begin position="63"/>
        <end position="257"/>
    </location>
</feature>
<dbReference type="Proteomes" id="UP001159427">
    <property type="component" value="Unassembled WGS sequence"/>
</dbReference>
<evidence type="ECO:0000256" key="4">
    <source>
        <dbReference type="ARBA" id="ARBA00022679"/>
    </source>
</evidence>
<evidence type="ECO:0000256" key="1">
    <source>
        <dbReference type="ARBA" id="ARBA00004496"/>
    </source>
</evidence>
<dbReference type="EC" id="2.7.1.81" evidence="8"/>
<dbReference type="PANTHER" id="PTHR21064:SF1">
    <property type="entry name" value="HYDROXYLYSINE KINASE"/>
    <property type="match status" value="1"/>
</dbReference>
<keyword evidence="4" id="KW-0808">Transferase</keyword>
<evidence type="ECO:0000256" key="3">
    <source>
        <dbReference type="ARBA" id="ARBA00022490"/>
    </source>
</evidence>
<evidence type="ECO:0000256" key="6">
    <source>
        <dbReference type="ARBA" id="ARBA00036820"/>
    </source>
</evidence>
<protein>
    <recommendedName>
        <fullName evidence="9">Hydroxylysine kinase</fullName>
        <ecNumber evidence="8">2.7.1.81</ecNumber>
    </recommendedName>
</protein>
<keyword evidence="5" id="KW-0418">Kinase</keyword>
<evidence type="ECO:0000313" key="11">
    <source>
        <dbReference type="EMBL" id="CAH3147671.1"/>
    </source>
</evidence>
<evidence type="ECO:0000256" key="5">
    <source>
        <dbReference type="ARBA" id="ARBA00022777"/>
    </source>
</evidence>
<evidence type="ECO:0000256" key="7">
    <source>
        <dbReference type="ARBA" id="ARBA00037368"/>
    </source>
</evidence>
<dbReference type="InterPro" id="IPR050249">
    <property type="entry name" value="Pseudomonas-type_ThrB"/>
</dbReference>
<comment type="function">
    <text evidence="7">Catalyzes the GTP-dependent phosphorylation of 5-hydroxy-L-lysine.</text>
</comment>
<organism evidence="11 12">
    <name type="scientific">Porites evermanni</name>
    <dbReference type="NCBI Taxonomy" id="104178"/>
    <lineage>
        <taxon>Eukaryota</taxon>
        <taxon>Metazoa</taxon>
        <taxon>Cnidaria</taxon>
        <taxon>Anthozoa</taxon>
        <taxon>Hexacorallia</taxon>
        <taxon>Scleractinia</taxon>
        <taxon>Fungiina</taxon>
        <taxon>Poritidae</taxon>
        <taxon>Porites</taxon>
    </lineage>
</organism>
<evidence type="ECO:0000259" key="10">
    <source>
        <dbReference type="Pfam" id="PF01636"/>
    </source>
</evidence>
<comment type="similarity">
    <text evidence="2">Belongs to the aminoglycoside phosphotransferase family.</text>
</comment>